<evidence type="ECO:0000256" key="1">
    <source>
        <dbReference type="SAM" id="MobiDB-lite"/>
    </source>
</evidence>
<name>A0A833R764_9POAL</name>
<proteinExistence type="predicted"/>
<feature type="compositionally biased region" description="Basic and acidic residues" evidence="1">
    <location>
        <begin position="14"/>
        <end position="25"/>
    </location>
</feature>
<dbReference type="Proteomes" id="UP000623129">
    <property type="component" value="Unassembled WGS sequence"/>
</dbReference>
<comment type="caution">
    <text evidence="2">The sequence shown here is derived from an EMBL/GenBank/DDBJ whole genome shotgun (WGS) entry which is preliminary data.</text>
</comment>
<evidence type="ECO:0000313" key="3">
    <source>
        <dbReference type="Proteomes" id="UP000623129"/>
    </source>
</evidence>
<keyword evidence="3" id="KW-1185">Reference proteome</keyword>
<dbReference type="EMBL" id="SWLB01000004">
    <property type="protein sequence ID" value="KAF3339400.1"/>
    <property type="molecule type" value="Genomic_DNA"/>
</dbReference>
<protein>
    <submittedName>
        <fullName evidence="2">Uncharacterized protein</fullName>
    </submittedName>
</protein>
<accession>A0A833R764</accession>
<feature type="region of interest" description="Disordered" evidence="1">
    <location>
        <begin position="1"/>
        <end position="69"/>
    </location>
</feature>
<sequence>MDILDISQASVHGWEPERADRKKSNNEGIARRAIAKPSPHNLRASSLSAQQPSRLEAAASPSIRAPPDRSKNDIWFRQYLRVGGAGEKDGGGFEEPFLWDCLEKYKKLGEIPPNFVSYDWLGVRDESVGEDVKWHLDTLSAEIALFKEMLECEEDSKFVKLTLARLLSAHNSIKPGGDSYFEETLKWQERLR</sequence>
<dbReference type="OrthoDB" id="1658at2759"/>
<feature type="compositionally biased region" description="Polar residues" evidence="1">
    <location>
        <begin position="43"/>
        <end position="53"/>
    </location>
</feature>
<dbReference type="AlphaFoldDB" id="A0A833R764"/>
<gene>
    <name evidence="2" type="ORF">FCM35_KLT16871</name>
</gene>
<organism evidence="2 3">
    <name type="scientific">Carex littledalei</name>
    <dbReference type="NCBI Taxonomy" id="544730"/>
    <lineage>
        <taxon>Eukaryota</taxon>
        <taxon>Viridiplantae</taxon>
        <taxon>Streptophyta</taxon>
        <taxon>Embryophyta</taxon>
        <taxon>Tracheophyta</taxon>
        <taxon>Spermatophyta</taxon>
        <taxon>Magnoliopsida</taxon>
        <taxon>Liliopsida</taxon>
        <taxon>Poales</taxon>
        <taxon>Cyperaceae</taxon>
        <taxon>Cyperoideae</taxon>
        <taxon>Cariceae</taxon>
        <taxon>Carex</taxon>
        <taxon>Carex subgen. Euthyceras</taxon>
    </lineage>
</organism>
<evidence type="ECO:0000313" key="2">
    <source>
        <dbReference type="EMBL" id="KAF3339400.1"/>
    </source>
</evidence>
<reference evidence="2" key="1">
    <citation type="submission" date="2020-01" db="EMBL/GenBank/DDBJ databases">
        <title>Genome sequence of Kobresia littledalei, the first chromosome-level genome in the family Cyperaceae.</title>
        <authorList>
            <person name="Qu G."/>
        </authorList>
    </citation>
    <scope>NUCLEOTIDE SEQUENCE</scope>
    <source>
        <strain evidence="2">C.B.Clarke</strain>
        <tissue evidence="2">Leaf</tissue>
    </source>
</reference>